<dbReference type="STRING" id="51240.A0A2I4HKA9"/>
<dbReference type="RefSeq" id="XP_035545827.1">
    <property type="nucleotide sequence ID" value="XM_035689934.1"/>
</dbReference>
<feature type="region of interest" description="Disordered" evidence="1">
    <location>
        <begin position="25"/>
        <end position="120"/>
    </location>
</feature>
<feature type="compositionally biased region" description="Low complexity" evidence="1">
    <location>
        <begin position="48"/>
        <end position="59"/>
    </location>
</feature>
<dbReference type="AlphaFoldDB" id="A0A2I4HKA9"/>
<protein>
    <submittedName>
        <fullName evidence="5 6">Vegetative cell wall protein gp1-like</fullName>
    </submittedName>
</protein>
<feature type="compositionally biased region" description="Pro residues" evidence="1">
    <location>
        <begin position="60"/>
        <end position="76"/>
    </location>
</feature>
<keyword evidence="2" id="KW-0472">Membrane</keyword>
<keyword evidence="4" id="KW-1185">Reference proteome</keyword>
<feature type="transmembrane region" description="Helical" evidence="2">
    <location>
        <begin position="122"/>
        <end position="142"/>
    </location>
</feature>
<dbReference type="KEGG" id="jre:109018864"/>
<feature type="signal peptide" evidence="3">
    <location>
        <begin position="1"/>
        <end position="24"/>
    </location>
</feature>
<keyword evidence="3" id="KW-0732">Signal</keyword>
<gene>
    <name evidence="5 6" type="primary">LOC109018864</name>
</gene>
<dbReference type="PANTHER" id="PTHR36721:SF15">
    <property type="entry name" value="EN_SPM-LIKE TRANSPOSON PROTEIN"/>
    <property type="match status" value="1"/>
</dbReference>
<evidence type="ECO:0000313" key="6">
    <source>
        <dbReference type="RefSeq" id="XP_035545827.1"/>
    </source>
</evidence>
<dbReference type="Proteomes" id="UP000235220">
    <property type="component" value="Chromosome 5"/>
</dbReference>
<evidence type="ECO:0000313" key="5">
    <source>
        <dbReference type="RefSeq" id="XP_018856600.1"/>
    </source>
</evidence>
<organism evidence="4 5">
    <name type="scientific">Juglans regia</name>
    <name type="common">English walnut</name>
    <dbReference type="NCBI Taxonomy" id="51240"/>
    <lineage>
        <taxon>Eukaryota</taxon>
        <taxon>Viridiplantae</taxon>
        <taxon>Streptophyta</taxon>
        <taxon>Embryophyta</taxon>
        <taxon>Tracheophyta</taxon>
        <taxon>Spermatophyta</taxon>
        <taxon>Magnoliopsida</taxon>
        <taxon>eudicotyledons</taxon>
        <taxon>Gunneridae</taxon>
        <taxon>Pentapetalae</taxon>
        <taxon>rosids</taxon>
        <taxon>fabids</taxon>
        <taxon>Fagales</taxon>
        <taxon>Juglandaceae</taxon>
        <taxon>Juglans</taxon>
    </lineage>
</organism>
<dbReference type="RefSeq" id="XP_018856600.1">
    <property type="nucleotide sequence ID" value="XM_019001055.2"/>
</dbReference>
<evidence type="ECO:0000256" key="3">
    <source>
        <dbReference type="SAM" id="SignalP"/>
    </source>
</evidence>
<evidence type="ECO:0000256" key="1">
    <source>
        <dbReference type="SAM" id="MobiDB-lite"/>
    </source>
</evidence>
<feature type="chain" id="PRO_5044574427" evidence="3">
    <location>
        <begin position="25"/>
        <end position="163"/>
    </location>
</feature>
<dbReference type="PANTHER" id="PTHR36721">
    <property type="entry name" value="PROLINE-RICH FAMILY PROTEIN"/>
    <property type="match status" value="1"/>
</dbReference>
<reference evidence="5 6" key="1">
    <citation type="submission" date="2025-04" db="UniProtKB">
        <authorList>
            <consortium name="RefSeq"/>
        </authorList>
    </citation>
    <scope>IDENTIFICATION</scope>
    <source>
        <tissue evidence="5 6">Leaves</tissue>
    </source>
</reference>
<accession>A0A2I4HKA9</accession>
<dbReference type="GeneID" id="109018864"/>
<keyword evidence="2" id="KW-1133">Transmembrane helix</keyword>
<proteinExistence type="predicted"/>
<evidence type="ECO:0000313" key="4">
    <source>
        <dbReference type="Proteomes" id="UP000235220"/>
    </source>
</evidence>
<name>A0A2I4HKA9_JUGRE</name>
<sequence length="163" mass="16604">MAKVAKFCLALLLAFALLCFSVYGQSPESSPSPAPELGADVPSPQAPAPSVVPQANPPSNWSPPGPSPVDPAPASSPTPSQSKSPAPTPSPSNADVLDHVEAATGEDEAKDSSGGTSSGKKAGIIVGVVVAAGVVVLAGFVYKKRRDNIRRSQYGYAARREIL</sequence>
<evidence type="ECO:0000256" key="2">
    <source>
        <dbReference type="SAM" id="Phobius"/>
    </source>
</evidence>
<keyword evidence="2" id="KW-0812">Transmembrane</keyword>